<gene>
    <name evidence="1" type="ORF">BCR32DRAFT_186209</name>
</gene>
<organism evidence="1 2">
    <name type="scientific">Anaeromyces robustus</name>
    <dbReference type="NCBI Taxonomy" id="1754192"/>
    <lineage>
        <taxon>Eukaryota</taxon>
        <taxon>Fungi</taxon>
        <taxon>Fungi incertae sedis</taxon>
        <taxon>Chytridiomycota</taxon>
        <taxon>Chytridiomycota incertae sedis</taxon>
        <taxon>Neocallimastigomycetes</taxon>
        <taxon>Neocallimastigales</taxon>
        <taxon>Neocallimastigaceae</taxon>
        <taxon>Anaeromyces</taxon>
    </lineage>
</organism>
<evidence type="ECO:0000313" key="2">
    <source>
        <dbReference type="Proteomes" id="UP000193944"/>
    </source>
</evidence>
<keyword evidence="2" id="KW-1185">Reference proteome</keyword>
<dbReference type="EMBL" id="MCFG01000258">
    <property type="protein sequence ID" value="ORX77225.1"/>
    <property type="molecule type" value="Genomic_DNA"/>
</dbReference>
<dbReference type="Proteomes" id="UP000193944">
    <property type="component" value="Unassembled WGS sequence"/>
</dbReference>
<feature type="non-terminal residue" evidence="1">
    <location>
        <position position="304"/>
    </location>
</feature>
<comment type="caution">
    <text evidence="1">The sequence shown here is derived from an EMBL/GenBank/DDBJ whole genome shotgun (WGS) entry which is preliminary data.</text>
</comment>
<sequence>KPEHTKEQLSISVVDNAYLPQTKDENISEDWLAFVSVPAFKKIEKKKPGQVKSFLSVGTGSGLDVLAGAEVFGAKRLAFTDLQNKVVKAAEKNVKNNLLNSDKVEVNGYTGDLFAPLRKDHPRFDVIYENLPNVPLDENKEVEDSRNSGHYLEKREERIPKEVHAAMLDLHYLAIQQAGEFLEDNGIILSLIGGRVPLDTITSLGQKADVDSKILSYKWKVQSEPEDVIGGYAKQEENGYGPFIFYRAEDLKKAFEGISFEESGEKAHNIEKSLEDKKLTATEAFKLWKAGESIGHTVVVLKSS</sequence>
<reference evidence="1 2" key="2">
    <citation type="submission" date="2016-08" db="EMBL/GenBank/DDBJ databases">
        <title>Pervasive Adenine N6-methylation of Active Genes in Fungi.</title>
        <authorList>
            <consortium name="DOE Joint Genome Institute"/>
            <person name="Mondo S.J."/>
            <person name="Dannebaum R.O."/>
            <person name="Kuo R.C."/>
            <person name="Labutti K."/>
            <person name="Haridas S."/>
            <person name="Kuo A."/>
            <person name="Salamov A."/>
            <person name="Ahrendt S.R."/>
            <person name="Lipzen A."/>
            <person name="Sullivan W."/>
            <person name="Andreopoulos W.B."/>
            <person name="Clum A."/>
            <person name="Lindquist E."/>
            <person name="Daum C."/>
            <person name="Ramamoorthy G.K."/>
            <person name="Gryganskyi A."/>
            <person name="Culley D."/>
            <person name="Magnuson J.K."/>
            <person name="James T.Y."/>
            <person name="O'Malley M.A."/>
            <person name="Stajich J.E."/>
            <person name="Spatafora J.W."/>
            <person name="Visel A."/>
            <person name="Grigoriev I.V."/>
        </authorList>
    </citation>
    <scope>NUCLEOTIDE SEQUENCE [LARGE SCALE GENOMIC DNA]</scope>
    <source>
        <strain evidence="1 2">S4</strain>
    </source>
</reference>
<dbReference type="OrthoDB" id="2116590at2759"/>
<dbReference type="AlphaFoldDB" id="A0A1Y1WUZ0"/>
<dbReference type="SUPFAM" id="SSF53335">
    <property type="entry name" value="S-adenosyl-L-methionine-dependent methyltransferases"/>
    <property type="match status" value="1"/>
</dbReference>
<reference evidence="1 2" key="1">
    <citation type="submission" date="2016-08" db="EMBL/GenBank/DDBJ databases">
        <title>A Parts List for Fungal Cellulosomes Revealed by Comparative Genomics.</title>
        <authorList>
            <consortium name="DOE Joint Genome Institute"/>
            <person name="Haitjema C.H."/>
            <person name="Gilmore S.P."/>
            <person name="Henske J.K."/>
            <person name="Solomon K.V."/>
            <person name="De Groot R."/>
            <person name="Kuo A."/>
            <person name="Mondo S.J."/>
            <person name="Salamov A.A."/>
            <person name="Labutti K."/>
            <person name="Zhao Z."/>
            <person name="Chiniquy J."/>
            <person name="Barry K."/>
            <person name="Brewer H.M."/>
            <person name="Purvine S.O."/>
            <person name="Wright A.T."/>
            <person name="Boxma B."/>
            <person name="Van Alen T."/>
            <person name="Hackstein J.H."/>
            <person name="Baker S.E."/>
            <person name="Grigoriev I.V."/>
            <person name="O'Malley M.A."/>
        </authorList>
    </citation>
    <scope>NUCLEOTIDE SEQUENCE [LARGE SCALE GENOMIC DNA]</scope>
    <source>
        <strain evidence="1 2">S4</strain>
    </source>
</reference>
<evidence type="ECO:0000313" key="1">
    <source>
        <dbReference type="EMBL" id="ORX77225.1"/>
    </source>
</evidence>
<evidence type="ECO:0008006" key="3">
    <source>
        <dbReference type="Google" id="ProtNLM"/>
    </source>
</evidence>
<feature type="non-terminal residue" evidence="1">
    <location>
        <position position="1"/>
    </location>
</feature>
<dbReference type="CDD" id="cd02440">
    <property type="entry name" value="AdoMet_MTases"/>
    <property type="match status" value="1"/>
</dbReference>
<dbReference type="InterPro" id="IPR029063">
    <property type="entry name" value="SAM-dependent_MTases_sf"/>
</dbReference>
<proteinExistence type="predicted"/>
<dbReference type="Gene3D" id="3.40.50.150">
    <property type="entry name" value="Vaccinia Virus protein VP39"/>
    <property type="match status" value="1"/>
</dbReference>
<accession>A0A1Y1WUZ0</accession>
<dbReference type="Pfam" id="PF06325">
    <property type="entry name" value="PrmA"/>
    <property type="match status" value="1"/>
</dbReference>
<name>A0A1Y1WUZ0_9FUNG</name>
<protein>
    <recommendedName>
        <fullName evidence="3">S-adenosyl-L-methionine-dependent methyltransferase</fullName>
    </recommendedName>
</protein>